<feature type="chain" id="PRO_5014252293" evidence="5">
    <location>
        <begin position="41"/>
        <end position="1133"/>
    </location>
</feature>
<dbReference type="InterPro" id="IPR023997">
    <property type="entry name" value="TonB-dep_OMP_SusC/RagA_CS"/>
</dbReference>
<dbReference type="Pfam" id="PF13715">
    <property type="entry name" value="CarbopepD_reg_2"/>
    <property type="match status" value="1"/>
</dbReference>
<evidence type="ECO:0000313" key="14">
    <source>
        <dbReference type="Proteomes" id="UP000095725"/>
    </source>
</evidence>
<evidence type="ECO:0000256" key="5">
    <source>
        <dbReference type="SAM" id="SignalP"/>
    </source>
</evidence>
<dbReference type="EMBL" id="CZAI01000006">
    <property type="protein sequence ID" value="CUP67605.1"/>
    <property type="molecule type" value="Genomic_DNA"/>
</dbReference>
<dbReference type="GeneID" id="75111748"/>
<dbReference type="InterPro" id="IPR008969">
    <property type="entry name" value="CarboxyPept-like_regulatory"/>
</dbReference>
<organism evidence="8 13">
    <name type="scientific">Bacteroides caccae</name>
    <dbReference type="NCBI Taxonomy" id="47678"/>
    <lineage>
        <taxon>Bacteria</taxon>
        <taxon>Pseudomonadati</taxon>
        <taxon>Bacteroidota</taxon>
        <taxon>Bacteroidia</taxon>
        <taxon>Bacteroidales</taxon>
        <taxon>Bacteroidaceae</taxon>
        <taxon>Bacteroides</taxon>
    </lineage>
</organism>
<dbReference type="SUPFAM" id="SSF49464">
    <property type="entry name" value="Carboxypeptidase regulatory domain-like"/>
    <property type="match status" value="1"/>
</dbReference>
<dbReference type="EMBL" id="JAUONL010000027">
    <property type="protein sequence ID" value="MDO6360037.1"/>
    <property type="molecule type" value="Genomic_DNA"/>
</dbReference>
<protein>
    <submittedName>
        <fullName evidence="8">Putative outer membrane protein</fullName>
    </submittedName>
    <submittedName>
        <fullName evidence="12">SusC/RagA family TonB-linked outer membrane protein</fullName>
    </submittedName>
    <submittedName>
        <fullName evidence="9">TonB-dependent receptor</fullName>
    </submittedName>
</protein>
<dbReference type="SUPFAM" id="SSF56935">
    <property type="entry name" value="Porins"/>
    <property type="match status" value="1"/>
</dbReference>
<accession>A0A174QA45</accession>
<proteinExistence type="inferred from homology"/>
<dbReference type="InterPro" id="IPR012910">
    <property type="entry name" value="Plug_dom"/>
</dbReference>
<dbReference type="InterPro" id="IPR037066">
    <property type="entry name" value="Plug_dom_sf"/>
</dbReference>
<dbReference type="EMBL" id="VVYJ01000004">
    <property type="protein sequence ID" value="KAA5477699.1"/>
    <property type="molecule type" value="Genomic_DNA"/>
</dbReference>
<evidence type="ECO:0000313" key="7">
    <source>
        <dbReference type="EMBL" id="CUP49629.1"/>
    </source>
</evidence>
<reference evidence="12 15" key="2">
    <citation type="submission" date="2018-08" db="EMBL/GenBank/DDBJ databases">
        <title>A genome reference for cultivated species of the human gut microbiota.</title>
        <authorList>
            <person name="Zou Y."/>
            <person name="Xue W."/>
            <person name="Luo G."/>
        </authorList>
    </citation>
    <scope>NUCLEOTIDE SEQUENCE [LARGE SCALE GENOMIC DNA]</scope>
    <source>
        <strain evidence="12 15">OF02-6LB</strain>
    </source>
</reference>
<reference evidence="16 17" key="3">
    <citation type="journal article" date="2019" name="Nat. Med.">
        <title>A library of human gut bacterial isolates paired with longitudinal multiomics data enables mechanistic microbiome research.</title>
        <authorList>
            <person name="Poyet M."/>
            <person name="Groussin M."/>
            <person name="Gibbons S.M."/>
            <person name="Avila-Pacheco J."/>
            <person name="Jiang X."/>
            <person name="Kearney S.M."/>
            <person name="Perrotta A.R."/>
            <person name="Berdy B."/>
            <person name="Zhao S."/>
            <person name="Lieberman T.D."/>
            <person name="Swanson P.K."/>
            <person name="Smith M."/>
            <person name="Roesemann S."/>
            <person name="Alexander J.E."/>
            <person name="Rich S.A."/>
            <person name="Livny J."/>
            <person name="Vlamakis H."/>
            <person name="Clish C."/>
            <person name="Bullock K."/>
            <person name="Deik A."/>
            <person name="Scott J."/>
            <person name="Pierce K.A."/>
            <person name="Xavier R.J."/>
            <person name="Alm E.J."/>
        </authorList>
    </citation>
    <scope>NUCLEOTIDE SEQUENCE [LARGE SCALE GENOMIC DNA]</scope>
    <source>
        <strain evidence="10 16">BIOML-A19</strain>
        <strain evidence="9 17">BIOML-A25</strain>
    </source>
</reference>
<reference evidence="11" key="4">
    <citation type="submission" date="2023-07" db="EMBL/GenBank/DDBJ databases">
        <title>Whole Genome Sequencing of Colonoscopy isolates.</title>
        <authorList>
            <person name="Surve S.V."/>
            <person name="Valls R.A."/>
            <person name="Barrak K.E."/>
            <person name="Gardner T.B."/>
            <person name="O'Toole G.A."/>
        </authorList>
    </citation>
    <scope>NUCLEOTIDE SEQUENCE</scope>
    <source>
        <strain evidence="11">GP0119</strain>
    </source>
</reference>
<keyword evidence="3 4" id="KW-0998">Cell outer membrane</keyword>
<dbReference type="Proteomes" id="UP000095657">
    <property type="component" value="Unassembled WGS sequence"/>
</dbReference>
<dbReference type="Proteomes" id="UP000284431">
    <property type="component" value="Unassembled WGS sequence"/>
</dbReference>
<dbReference type="NCBIfam" id="TIGR04056">
    <property type="entry name" value="OMP_RagA_SusC"/>
    <property type="match status" value="1"/>
</dbReference>
<dbReference type="PROSITE" id="PS52016">
    <property type="entry name" value="TONB_DEPENDENT_REC_3"/>
    <property type="match status" value="1"/>
</dbReference>
<dbReference type="Proteomes" id="UP000427825">
    <property type="component" value="Unassembled WGS sequence"/>
</dbReference>
<dbReference type="Gene3D" id="2.60.40.1120">
    <property type="entry name" value="Carboxypeptidase-like, regulatory domain"/>
    <property type="match status" value="1"/>
</dbReference>
<dbReference type="AlphaFoldDB" id="A0A174QA45"/>
<feature type="signal peptide" evidence="5">
    <location>
        <begin position="1"/>
        <end position="40"/>
    </location>
</feature>
<dbReference type="InterPro" id="IPR011662">
    <property type="entry name" value="Secretin/TonB_short_N"/>
</dbReference>
<evidence type="ECO:0000313" key="15">
    <source>
        <dbReference type="Proteomes" id="UP000284431"/>
    </source>
</evidence>
<dbReference type="EMBL" id="VVYD01000011">
    <property type="protein sequence ID" value="KAA5497638.1"/>
    <property type="molecule type" value="Genomic_DNA"/>
</dbReference>
<keyword evidence="4" id="KW-1134">Transmembrane beta strand</keyword>
<feature type="domain" description="Secretin/TonB short N-terminal" evidence="6">
    <location>
        <begin position="72"/>
        <end position="122"/>
    </location>
</feature>
<dbReference type="RefSeq" id="WP_005681769.1">
    <property type="nucleotide sequence ID" value="NZ_CABMOQ010000014.1"/>
</dbReference>
<name>A0A174QA45_9BACE</name>
<keyword evidence="1 4" id="KW-0813">Transport</keyword>
<keyword evidence="9" id="KW-0675">Receptor</keyword>
<dbReference type="STRING" id="47678.ERS852494_02808"/>
<dbReference type="InterPro" id="IPR023996">
    <property type="entry name" value="TonB-dep_OMP_SusC/RagA"/>
</dbReference>
<evidence type="ECO:0000313" key="16">
    <source>
        <dbReference type="Proteomes" id="UP000368418"/>
    </source>
</evidence>
<evidence type="ECO:0000313" key="9">
    <source>
        <dbReference type="EMBL" id="KAA5477699.1"/>
    </source>
</evidence>
<comment type="subcellular location">
    <subcellularLocation>
        <location evidence="4">Cell outer membrane</location>
        <topology evidence="4">Multi-pass membrane protein</topology>
    </subcellularLocation>
</comment>
<evidence type="ECO:0000313" key="10">
    <source>
        <dbReference type="EMBL" id="KAA5497638.1"/>
    </source>
</evidence>
<evidence type="ECO:0000313" key="13">
    <source>
        <dbReference type="Proteomes" id="UP000095657"/>
    </source>
</evidence>
<dbReference type="EMBL" id="CZBL01000001">
    <property type="protein sequence ID" value="CUP49629.1"/>
    <property type="molecule type" value="Genomic_DNA"/>
</dbReference>
<evidence type="ECO:0000313" key="12">
    <source>
        <dbReference type="EMBL" id="RGY24077.1"/>
    </source>
</evidence>
<dbReference type="GO" id="GO:0009279">
    <property type="term" value="C:cell outer membrane"/>
    <property type="evidence" value="ECO:0007669"/>
    <property type="project" value="UniProtKB-SubCell"/>
</dbReference>
<evidence type="ECO:0000259" key="6">
    <source>
        <dbReference type="SMART" id="SM00965"/>
    </source>
</evidence>
<dbReference type="Proteomes" id="UP000095725">
    <property type="component" value="Unassembled WGS sequence"/>
</dbReference>
<dbReference type="SMART" id="SM00965">
    <property type="entry name" value="STN"/>
    <property type="match status" value="1"/>
</dbReference>
<reference evidence="13 14" key="1">
    <citation type="submission" date="2015-09" db="EMBL/GenBank/DDBJ databases">
        <authorList>
            <consortium name="Pathogen Informatics"/>
        </authorList>
    </citation>
    <scope>NUCLEOTIDE SEQUENCE [LARGE SCALE GENOMIC DNA]</scope>
    <source>
        <strain evidence="8 13">2789STDY5834880</strain>
        <strain evidence="7 14">2789STDY5834946</strain>
    </source>
</reference>
<keyword evidence="2 4" id="KW-0472">Membrane</keyword>
<dbReference type="NCBIfam" id="TIGR04057">
    <property type="entry name" value="SusC_RagA_signa"/>
    <property type="match status" value="1"/>
</dbReference>
<evidence type="ECO:0000256" key="1">
    <source>
        <dbReference type="ARBA" id="ARBA00022448"/>
    </source>
</evidence>
<dbReference type="Pfam" id="PF07660">
    <property type="entry name" value="STN"/>
    <property type="match status" value="1"/>
</dbReference>
<evidence type="ECO:0000256" key="2">
    <source>
        <dbReference type="ARBA" id="ARBA00023136"/>
    </source>
</evidence>
<dbReference type="Proteomes" id="UP001170023">
    <property type="component" value="Unassembled WGS sequence"/>
</dbReference>
<dbReference type="FunFam" id="2.60.40.1120:FF:000003">
    <property type="entry name" value="Outer membrane protein Omp121"/>
    <property type="match status" value="1"/>
</dbReference>
<gene>
    <name evidence="12" type="ORF">DXA49_14720</name>
    <name evidence="8" type="ORF">ERS852494_02808</name>
    <name evidence="7" type="ORF">ERS852558_00355</name>
    <name evidence="10" type="ORF">F2Y31_12930</name>
    <name evidence="9" type="ORF">F2Y39_08785</name>
    <name evidence="11" type="ORF">Q4469_20565</name>
</gene>
<evidence type="ECO:0000313" key="8">
    <source>
        <dbReference type="EMBL" id="CUP67605.1"/>
    </source>
</evidence>
<dbReference type="Gene3D" id="2.170.130.10">
    <property type="entry name" value="TonB-dependent receptor, plug domain"/>
    <property type="match status" value="1"/>
</dbReference>
<evidence type="ECO:0000256" key="3">
    <source>
        <dbReference type="ARBA" id="ARBA00023237"/>
    </source>
</evidence>
<dbReference type="InterPro" id="IPR039426">
    <property type="entry name" value="TonB-dep_rcpt-like"/>
</dbReference>
<dbReference type="Pfam" id="PF07715">
    <property type="entry name" value="Plug"/>
    <property type="match status" value="1"/>
</dbReference>
<dbReference type="Proteomes" id="UP000368418">
    <property type="component" value="Unassembled WGS sequence"/>
</dbReference>
<evidence type="ECO:0000313" key="17">
    <source>
        <dbReference type="Proteomes" id="UP000427825"/>
    </source>
</evidence>
<keyword evidence="4" id="KW-0812">Transmembrane</keyword>
<dbReference type="EMBL" id="QSCS01000024">
    <property type="protein sequence ID" value="RGY24077.1"/>
    <property type="molecule type" value="Genomic_DNA"/>
</dbReference>
<evidence type="ECO:0000256" key="4">
    <source>
        <dbReference type="PROSITE-ProRule" id="PRU01360"/>
    </source>
</evidence>
<sequence>MKNKSIGDDYKLKNPHVNLFYRAMRITTFLLFFCSFCALADNVNSQTAKVTIKRSNVTLLDVLNEIENQTNYLFIYSNDINVKRPVSINVNAKAVNSVLAKLFAGKDVAYQMEGTHIVLTKTEKSLNEVSVQQQSKRMENITGVVLDEAGEPIIGASVKVQNTTIGTITDLEGKFKLELPAKSVIEISFIGYRTKTVVVGKEKHISIYMEEDTKALDEVIVVGYGTTSKRKTTAAIASVNAEDIAKVPTANITQSLAGRAPGLIVNTSGGGINNYSSISIRGGATPLFVIDDVICEERDFRNLNPEDVEQMSVLKDAASTAVYGARAANGIIMVVTKQGKAGKMSINYSFNYNLSQPTIMPDKLNSYDAAYYLNQGLANDGMKERFNAEEMELFANGSDPHHYPNVDWQKLAMNTFAPEQRHTLTVTGGSEKVKAYTSFSYYDQQSIYKNNTNNLQRYNYRTNLIADFKEVGVKVTSGIEGYLTKSREPLSTTGGDYGSVWSHIQNKLPWENAYNQYGQLNNIPDNPLAEISPEAGYSKGEIATVKANMGLEWTVPWVAGLRLKALGNYRLTADRQKDWKKSPVMYDWDGNPNTPSKPSLEKNYWNMSEYTVQAFANYDRTFNVVHTVSATAGIEANKYMYDNATLGRKEYLLDVDQINPGPVATATNSSAEGTRARAGLVAHLKYDYASKYVVEGSMRYDGSDNFPKGKRWGVFYAGSAAWVISEESFWKNLKDRHILDLFKIRASYGEIGLDDISAYSYLQSYNLDERGYLLGGKFYPGFSEGNLVSKDISWYTTRSTNVGLDFASLDNRLSGSVEYFRMSTKGYLTSPSNVAYTDPLGTSLPQVKSNGESIRQGGEFIVQWKEKRGDFEYAIGANFTYFDSFWMNNPYEAETDLKNPYKRTTHAKGYWGIGYESLGYYQSQEDVMNSPKRQNSVNLGAGDIKYYDFNGDGIIDGNDQHRIGKNSSPRGQYGISIDLNYKGWFMNMLWQGATSKDFYFGDKLQGQGSDYGYLSVIYDFQRDVWTPDNRNAKFPRLRSTSKYNGSNNYGSSDFWLVNTGYIRLKSLNIGYDLKHKVLKRVPWITKCDVSLSGYNLLTFSESNKYDIDPEIGNTNLYTYPVSRVYSISFNIGF</sequence>
<evidence type="ECO:0000313" key="11">
    <source>
        <dbReference type="EMBL" id="MDO6360037.1"/>
    </source>
</evidence>
<comment type="similarity">
    <text evidence="4">Belongs to the TonB-dependent receptor family.</text>
</comment>
<keyword evidence="5" id="KW-0732">Signal</keyword>